<keyword evidence="3" id="KW-1185">Reference proteome</keyword>
<protein>
    <submittedName>
        <fullName evidence="2">Uncharacterized protein</fullName>
    </submittedName>
</protein>
<accession>A0A2P9ARC1</accession>
<evidence type="ECO:0000256" key="1">
    <source>
        <dbReference type="SAM" id="SignalP"/>
    </source>
</evidence>
<evidence type="ECO:0000313" key="2">
    <source>
        <dbReference type="EMBL" id="SJM33696.1"/>
    </source>
</evidence>
<organism evidence="2 3">
    <name type="scientific">Mesorhizobium delmotii</name>
    <dbReference type="NCBI Taxonomy" id="1631247"/>
    <lineage>
        <taxon>Bacteria</taxon>
        <taxon>Pseudomonadati</taxon>
        <taxon>Pseudomonadota</taxon>
        <taxon>Alphaproteobacteria</taxon>
        <taxon>Hyphomicrobiales</taxon>
        <taxon>Phyllobacteriaceae</taxon>
        <taxon>Mesorhizobium</taxon>
    </lineage>
</organism>
<evidence type="ECO:0000313" key="3">
    <source>
        <dbReference type="Proteomes" id="UP000245698"/>
    </source>
</evidence>
<dbReference type="RefSeq" id="WP_133254842.1">
    <property type="nucleotide sequence ID" value="NZ_FUIG01000044.1"/>
</dbReference>
<gene>
    <name evidence="2" type="ORF">BQ8482_360097</name>
</gene>
<proteinExistence type="predicted"/>
<sequence length="174" mass="18702">MSKCIAALLIASTSSFLSQTDTLLSASSEEVPIGIFLWFPGPGAPKSDADCQALVERVKPSKKQVEQWLWGRTPDVDPGMGPYYLVLSDNRMEPTFSAEGDLDGGDVKLGPTKGGETPFTLVPDDHPDTTITGTIVAKPGSQVLAVTLHDIPVDDAGKDRTVYYCRFEEPATET</sequence>
<dbReference type="EMBL" id="FUIG01000044">
    <property type="protein sequence ID" value="SJM33696.1"/>
    <property type="molecule type" value="Genomic_DNA"/>
</dbReference>
<dbReference type="AlphaFoldDB" id="A0A2P9ARC1"/>
<feature type="chain" id="PRO_5015133033" evidence="1">
    <location>
        <begin position="20"/>
        <end position="174"/>
    </location>
</feature>
<dbReference type="Proteomes" id="UP000245698">
    <property type="component" value="Unassembled WGS sequence"/>
</dbReference>
<feature type="signal peptide" evidence="1">
    <location>
        <begin position="1"/>
        <end position="19"/>
    </location>
</feature>
<reference evidence="3" key="1">
    <citation type="submission" date="2016-12" db="EMBL/GenBank/DDBJ databases">
        <authorList>
            <person name="Brunel B."/>
        </authorList>
    </citation>
    <scope>NUCLEOTIDE SEQUENCE [LARGE SCALE GENOMIC DNA]</scope>
</reference>
<name>A0A2P9ARC1_9HYPH</name>
<keyword evidence="1" id="KW-0732">Signal</keyword>